<gene>
    <name evidence="1" type="ORF">MGAL_10B055249</name>
</gene>
<reference evidence="1" key="1">
    <citation type="submission" date="2018-11" db="EMBL/GenBank/DDBJ databases">
        <authorList>
            <person name="Alioto T."/>
            <person name="Alioto T."/>
        </authorList>
    </citation>
    <scope>NUCLEOTIDE SEQUENCE</scope>
</reference>
<dbReference type="EMBL" id="UYJE01003837">
    <property type="protein sequence ID" value="VDI22784.1"/>
    <property type="molecule type" value="Genomic_DNA"/>
</dbReference>
<dbReference type="Gene3D" id="1.10.533.10">
    <property type="entry name" value="Death Domain, Fas"/>
    <property type="match status" value="1"/>
</dbReference>
<organism evidence="1 2">
    <name type="scientific">Mytilus galloprovincialis</name>
    <name type="common">Mediterranean mussel</name>
    <dbReference type="NCBI Taxonomy" id="29158"/>
    <lineage>
        <taxon>Eukaryota</taxon>
        <taxon>Metazoa</taxon>
        <taxon>Spiralia</taxon>
        <taxon>Lophotrochozoa</taxon>
        <taxon>Mollusca</taxon>
        <taxon>Bivalvia</taxon>
        <taxon>Autobranchia</taxon>
        <taxon>Pteriomorphia</taxon>
        <taxon>Mytilida</taxon>
        <taxon>Mytiloidea</taxon>
        <taxon>Mytilidae</taxon>
        <taxon>Mytilinae</taxon>
        <taxon>Mytilus</taxon>
    </lineage>
</organism>
<accession>A0A8B6DQP4</accession>
<dbReference type="SUPFAM" id="SSF47986">
    <property type="entry name" value="DEATH domain"/>
    <property type="match status" value="1"/>
</dbReference>
<dbReference type="AlphaFoldDB" id="A0A8B6DQP4"/>
<proteinExistence type="predicted"/>
<name>A0A8B6DQP4_MYTGA</name>
<dbReference type="CDD" id="cd01671">
    <property type="entry name" value="CARD"/>
    <property type="match status" value="1"/>
</dbReference>
<evidence type="ECO:0000313" key="1">
    <source>
        <dbReference type="EMBL" id="VDI22784.1"/>
    </source>
</evidence>
<dbReference type="Proteomes" id="UP000596742">
    <property type="component" value="Unassembled WGS sequence"/>
</dbReference>
<evidence type="ECO:0000313" key="2">
    <source>
        <dbReference type="Proteomes" id="UP000596742"/>
    </source>
</evidence>
<keyword evidence="2" id="KW-1185">Reference proteome</keyword>
<dbReference type="OrthoDB" id="6129579at2759"/>
<sequence>MSENVKRKFKMTKHLIFIKENTTDVEGIVDILIQEDVIPMCDRDSILKAHIPIKEQVQKVLDVVWKKQHELTFISALKDTGNQHVADRILSSALPDDILEFQEQNNMDWDKITQDDRHYKLVILLSLEYSILTGNLATKETSELLSKKKIELCKEVIVRKWKFPS</sequence>
<comment type="caution">
    <text evidence="1">The sequence shown here is derived from an EMBL/GenBank/DDBJ whole genome shotgun (WGS) entry which is preliminary data.</text>
</comment>
<protein>
    <submittedName>
        <fullName evidence="1">Uncharacterized protein</fullName>
    </submittedName>
</protein>
<dbReference type="InterPro" id="IPR011029">
    <property type="entry name" value="DEATH-like_dom_sf"/>
</dbReference>